<keyword evidence="3" id="KW-0472">Membrane</keyword>
<dbReference type="InterPro" id="IPR053232">
    <property type="entry name" value="DnaJ_C/III_chloroplastic"/>
</dbReference>
<gene>
    <name evidence="5" type="ORF">DM558_08995</name>
</gene>
<evidence type="ECO:0000256" key="1">
    <source>
        <dbReference type="ARBA" id="ARBA00023186"/>
    </source>
</evidence>
<feature type="transmembrane region" description="Helical" evidence="3">
    <location>
        <begin position="122"/>
        <end position="140"/>
    </location>
</feature>
<protein>
    <recommendedName>
        <fullName evidence="4">J domain-containing protein</fullName>
    </recommendedName>
</protein>
<feature type="domain" description="J" evidence="4">
    <location>
        <begin position="22"/>
        <end position="91"/>
    </location>
</feature>
<sequence length="382" mass="43638">MLFRYNDKKHLLFKRLYTMATNYYKILQVSTTVSKEEIENAYRQLIGKWQHLRAQQTPEMKARSDKLIAMIEEAYHILSVEKTRAIYDRQLQQTEDTNSPTITPKELPKETPPPTKKSPIRLFAALAVLLVIAIIIYVLFIPNGLFEQANTTVLESTPVPTPKQQTAAAPRGKPLKEEEPTPPLKDQTTPPQVKESTEETSQQIQNNIVFKEPKDKEGKDIIPTTASDTTVVDTNQLKNANDPTLKETAKRLAELTNNHKKVVINFNTQFVEAKASNQNVTLNFMVIDGISNSRTILDSYLTERFFYDNQICDVQKDNIAKGILFTFAYYNTQKELIGKYYIDKQVCDSPMEKRLIKTPTKYQLDSIEIGEDGKPIAEDETN</sequence>
<evidence type="ECO:0000256" key="2">
    <source>
        <dbReference type="SAM" id="MobiDB-lite"/>
    </source>
</evidence>
<evidence type="ECO:0000256" key="3">
    <source>
        <dbReference type="SAM" id="Phobius"/>
    </source>
</evidence>
<organism evidence="5 6">
    <name type="scientific">Entomomonas moraniae</name>
    <dbReference type="NCBI Taxonomy" id="2213226"/>
    <lineage>
        <taxon>Bacteria</taxon>
        <taxon>Pseudomonadati</taxon>
        <taxon>Pseudomonadota</taxon>
        <taxon>Gammaproteobacteria</taxon>
        <taxon>Pseudomonadales</taxon>
        <taxon>Pseudomonadaceae</taxon>
        <taxon>Entomomonas</taxon>
    </lineage>
</organism>
<accession>A0A3S9XEN3</accession>
<dbReference type="Proteomes" id="UP000273143">
    <property type="component" value="Chromosome"/>
</dbReference>
<dbReference type="Gene3D" id="1.10.287.110">
    <property type="entry name" value="DnaJ domain"/>
    <property type="match status" value="1"/>
</dbReference>
<dbReference type="SUPFAM" id="SSF46565">
    <property type="entry name" value="Chaperone J-domain"/>
    <property type="match status" value="1"/>
</dbReference>
<reference evidence="6" key="1">
    <citation type="submission" date="2018-06" db="EMBL/GenBank/DDBJ databases">
        <title>Complete genome of Pseudomonas insecticola strain QZS01.</title>
        <authorList>
            <person name="Wang J."/>
            <person name="Su Q."/>
        </authorList>
    </citation>
    <scope>NUCLEOTIDE SEQUENCE [LARGE SCALE GENOMIC DNA]</scope>
    <source>
        <strain evidence="6">QZS01</strain>
    </source>
</reference>
<dbReference type="PANTHER" id="PTHR45090:SF4">
    <property type="entry name" value="J DOMAIN-CONTAINING PROTEIN"/>
    <property type="match status" value="1"/>
</dbReference>
<evidence type="ECO:0000313" key="5">
    <source>
        <dbReference type="EMBL" id="AZS50909.1"/>
    </source>
</evidence>
<dbReference type="PANTHER" id="PTHR45090">
    <property type="entry name" value="CHAPERONE PROTEIN DNAJ 20 CHLOROPLASTIC"/>
    <property type="match status" value="1"/>
</dbReference>
<dbReference type="CDD" id="cd06257">
    <property type="entry name" value="DnaJ"/>
    <property type="match status" value="1"/>
</dbReference>
<feature type="region of interest" description="Disordered" evidence="2">
    <location>
        <begin position="156"/>
        <end position="204"/>
    </location>
</feature>
<keyword evidence="6" id="KW-1185">Reference proteome</keyword>
<dbReference type="PROSITE" id="PS50076">
    <property type="entry name" value="DNAJ_2"/>
    <property type="match status" value="1"/>
</dbReference>
<feature type="region of interest" description="Disordered" evidence="2">
    <location>
        <begin position="91"/>
        <end position="116"/>
    </location>
</feature>
<keyword evidence="3" id="KW-1133">Transmembrane helix</keyword>
<dbReference type="InterPro" id="IPR001623">
    <property type="entry name" value="DnaJ_domain"/>
</dbReference>
<proteinExistence type="predicted"/>
<dbReference type="KEGG" id="emo:DM558_08995"/>
<dbReference type="AlphaFoldDB" id="A0A3S9XEN3"/>
<dbReference type="SMART" id="SM00271">
    <property type="entry name" value="DnaJ"/>
    <property type="match status" value="1"/>
</dbReference>
<dbReference type="Pfam" id="PF00226">
    <property type="entry name" value="DnaJ"/>
    <property type="match status" value="1"/>
</dbReference>
<keyword evidence="3" id="KW-0812">Transmembrane</keyword>
<evidence type="ECO:0000259" key="4">
    <source>
        <dbReference type="PROSITE" id="PS50076"/>
    </source>
</evidence>
<evidence type="ECO:0000313" key="6">
    <source>
        <dbReference type="Proteomes" id="UP000273143"/>
    </source>
</evidence>
<dbReference type="EMBL" id="CP029822">
    <property type="protein sequence ID" value="AZS50909.1"/>
    <property type="molecule type" value="Genomic_DNA"/>
</dbReference>
<keyword evidence="1" id="KW-0143">Chaperone</keyword>
<name>A0A3S9XEN3_9GAMM</name>
<dbReference type="InterPro" id="IPR036869">
    <property type="entry name" value="J_dom_sf"/>
</dbReference>